<name>A0A0T5VGX5_9SPHI</name>
<dbReference type="NCBIfam" id="NF047436">
    <property type="entry name" value="LA_2272_repeat"/>
    <property type="match status" value="1"/>
</dbReference>
<evidence type="ECO:0000313" key="2">
    <source>
        <dbReference type="Proteomes" id="UP000051950"/>
    </source>
</evidence>
<sequence length="229" mass="24748">MKSKIILITQIALLLAVKGYSQVRKNHFPAATFHQSNAKITGISFGIFTGLSERDTNVITNGLRLELVGTGLLLPLAPHGPVYKDENLIPLRDVIFTEKINGLNLSGSGTIGNDCIVNGVTVGAVGQYLYAMNGISISIVCIVVEKQNGLQLSAFNDVHKGNGMQMGIGNSAVYYRGIQLGLLGNKAVKSRGLQVALFNESKDLKGIQIGLWNTNQKRKLPLINWNFKG</sequence>
<keyword evidence="2" id="KW-1185">Reference proteome</keyword>
<accession>A0A0T5VGX5</accession>
<dbReference type="Proteomes" id="UP000051950">
    <property type="component" value="Unassembled WGS sequence"/>
</dbReference>
<gene>
    <name evidence="1" type="ORF">ASU31_26350</name>
</gene>
<protein>
    <submittedName>
        <fullName evidence="1">Uncharacterized protein</fullName>
    </submittedName>
</protein>
<dbReference type="OrthoDB" id="660602at2"/>
<dbReference type="InterPro" id="IPR058093">
    <property type="entry name" value="LA_2272-like"/>
</dbReference>
<dbReference type="STRING" id="687842.ASU31_26350"/>
<dbReference type="EMBL" id="LMZQ01000062">
    <property type="protein sequence ID" value="KRT13100.1"/>
    <property type="molecule type" value="Genomic_DNA"/>
</dbReference>
<organism evidence="1 2">
    <name type="scientific">Pedobacter ginsenosidimutans</name>
    <dbReference type="NCBI Taxonomy" id="687842"/>
    <lineage>
        <taxon>Bacteria</taxon>
        <taxon>Pseudomonadati</taxon>
        <taxon>Bacteroidota</taxon>
        <taxon>Sphingobacteriia</taxon>
        <taxon>Sphingobacteriales</taxon>
        <taxon>Sphingobacteriaceae</taxon>
        <taxon>Pedobacter</taxon>
    </lineage>
</organism>
<comment type="caution">
    <text evidence="1">The sequence shown here is derived from an EMBL/GenBank/DDBJ whole genome shotgun (WGS) entry which is preliminary data.</text>
</comment>
<dbReference type="AlphaFoldDB" id="A0A0T5VGX5"/>
<evidence type="ECO:0000313" key="1">
    <source>
        <dbReference type="EMBL" id="KRT13100.1"/>
    </source>
</evidence>
<dbReference type="RefSeq" id="WP_057935216.1">
    <property type="nucleotide sequence ID" value="NZ_LMZQ01000062.1"/>
</dbReference>
<proteinExistence type="predicted"/>
<reference evidence="1 2" key="1">
    <citation type="submission" date="2015-11" db="EMBL/GenBank/DDBJ databases">
        <title>Sequence of Pedobacter ginsenosidimutans.</title>
        <authorList>
            <person name="Carson E."/>
            <person name="Keyser V."/>
            <person name="Newman J."/>
            <person name="Miller J."/>
        </authorList>
    </citation>
    <scope>NUCLEOTIDE SEQUENCE [LARGE SCALE GENOMIC DNA]</scope>
    <source>
        <strain evidence="1 2">KACC 14530</strain>
    </source>
</reference>